<keyword evidence="5" id="KW-1185">Reference proteome</keyword>
<feature type="binding site" evidence="3">
    <location>
        <position position="152"/>
    </location>
    <ligand>
        <name>a divalent metal cation</name>
        <dbReference type="ChEBI" id="CHEBI:60240"/>
        <label>2</label>
    </ligand>
</feature>
<dbReference type="InterPro" id="IPR049677">
    <property type="entry name" value="QatD"/>
</dbReference>
<protein>
    <submittedName>
        <fullName evidence="4">Hydrolase TatD</fullName>
    </submittedName>
</protein>
<dbReference type="AlphaFoldDB" id="A0A225NH52"/>
<comment type="caution">
    <text evidence="4">The sequence shown here is derived from an EMBL/GenBank/DDBJ whole genome shotgun (WGS) entry which is preliminary data.</text>
</comment>
<dbReference type="GO" id="GO:0046872">
    <property type="term" value="F:metal ion binding"/>
    <property type="evidence" value="ECO:0007669"/>
    <property type="project" value="UniProtKB-KW"/>
</dbReference>
<organism evidence="4 5">
    <name type="scientific">Marinibacterium profundimaris</name>
    <dbReference type="NCBI Taxonomy" id="1679460"/>
    <lineage>
        <taxon>Bacteria</taxon>
        <taxon>Pseudomonadati</taxon>
        <taxon>Pseudomonadota</taxon>
        <taxon>Alphaproteobacteria</taxon>
        <taxon>Rhodobacterales</taxon>
        <taxon>Paracoccaceae</taxon>
        <taxon>Marinibacterium</taxon>
    </lineage>
</organism>
<dbReference type="EMBL" id="AQQR01000017">
    <property type="protein sequence ID" value="OWU69129.1"/>
    <property type="molecule type" value="Genomic_DNA"/>
</dbReference>
<dbReference type="InterPro" id="IPR032466">
    <property type="entry name" value="Metal_Hydrolase"/>
</dbReference>
<accession>A0A225NH52</accession>
<dbReference type="GO" id="GO:0016788">
    <property type="term" value="F:hydrolase activity, acting on ester bonds"/>
    <property type="evidence" value="ECO:0007669"/>
    <property type="project" value="InterPro"/>
</dbReference>
<dbReference type="NCBIfam" id="NF041926">
    <property type="entry name" value="QatD"/>
    <property type="match status" value="1"/>
</dbReference>
<feature type="binding site" evidence="3">
    <location>
        <position position="9"/>
    </location>
    <ligand>
        <name>a divalent metal cation</name>
        <dbReference type="ChEBI" id="CHEBI:60240"/>
        <label>1</label>
    </ligand>
</feature>
<dbReference type="OrthoDB" id="9810005at2"/>
<feature type="binding site" evidence="3">
    <location>
        <position position="11"/>
    </location>
    <ligand>
        <name>a divalent metal cation</name>
        <dbReference type="ChEBI" id="CHEBI:60240"/>
        <label>1</label>
    </ligand>
</feature>
<dbReference type="PANTHER" id="PTHR46124:SF2">
    <property type="entry name" value="D-AMINOACYL-TRNA DEACYLASE"/>
    <property type="match status" value="1"/>
</dbReference>
<dbReference type="CDD" id="cd01310">
    <property type="entry name" value="TatD_DNAse"/>
    <property type="match status" value="1"/>
</dbReference>
<dbReference type="Gene3D" id="3.20.20.140">
    <property type="entry name" value="Metal-dependent hydrolases"/>
    <property type="match status" value="1"/>
</dbReference>
<dbReference type="PANTHER" id="PTHR46124">
    <property type="entry name" value="D-AMINOACYL-TRNA DEACYLASE"/>
    <property type="match status" value="1"/>
</dbReference>
<evidence type="ECO:0000256" key="1">
    <source>
        <dbReference type="ARBA" id="ARBA00009275"/>
    </source>
</evidence>
<comment type="similarity">
    <text evidence="1">Belongs to the metallo-dependent hydrolases superfamily. TatD-type hydrolase family.</text>
</comment>
<dbReference type="RefSeq" id="WP_088652251.1">
    <property type="nucleotide sequence ID" value="NZ_AQQR01000017.1"/>
</dbReference>
<reference evidence="4 5" key="1">
    <citation type="submission" date="2013-04" db="EMBL/GenBank/DDBJ databases">
        <title>Oceanicola sp. 22II1-22F33 Genome Sequencing.</title>
        <authorList>
            <person name="Lai Q."/>
            <person name="Li G."/>
            <person name="Shao Z."/>
        </authorList>
    </citation>
    <scope>NUCLEOTIDE SEQUENCE [LARGE SCALE GENOMIC DNA]</scope>
    <source>
        <strain evidence="4 5">22II1-22F33</strain>
    </source>
</reference>
<evidence type="ECO:0000313" key="4">
    <source>
        <dbReference type="EMBL" id="OWU69129.1"/>
    </source>
</evidence>
<feature type="binding site" evidence="3">
    <location>
        <position position="88"/>
    </location>
    <ligand>
        <name>a divalent metal cation</name>
        <dbReference type="ChEBI" id="CHEBI:60240"/>
        <label>1</label>
    </ligand>
</feature>
<gene>
    <name evidence="4" type="ORF">ATO3_23000</name>
</gene>
<dbReference type="Proteomes" id="UP000215377">
    <property type="component" value="Unassembled WGS sequence"/>
</dbReference>
<feature type="binding site" evidence="3">
    <location>
        <position position="200"/>
    </location>
    <ligand>
        <name>a divalent metal cation</name>
        <dbReference type="ChEBI" id="CHEBI:60240"/>
        <label>1</label>
    </ligand>
</feature>
<feature type="binding site" evidence="3">
    <location>
        <position position="126"/>
    </location>
    <ligand>
        <name>a divalent metal cation</name>
        <dbReference type="ChEBI" id="CHEBI:60240"/>
        <label>2</label>
    </ligand>
</feature>
<keyword evidence="2 4" id="KW-0378">Hydrolase</keyword>
<dbReference type="InterPro" id="IPR001130">
    <property type="entry name" value="TatD-like"/>
</dbReference>
<evidence type="ECO:0000256" key="3">
    <source>
        <dbReference type="PIRSR" id="PIRSR005902-1"/>
    </source>
</evidence>
<dbReference type="PIRSF" id="PIRSF005902">
    <property type="entry name" value="DNase_TatD"/>
    <property type="match status" value="1"/>
</dbReference>
<name>A0A225NH52_9RHOB</name>
<evidence type="ECO:0000313" key="5">
    <source>
        <dbReference type="Proteomes" id="UP000215377"/>
    </source>
</evidence>
<dbReference type="InterPro" id="IPR018228">
    <property type="entry name" value="DNase_TatD-rel_CS"/>
</dbReference>
<dbReference type="SUPFAM" id="SSF51556">
    <property type="entry name" value="Metallo-dependent hydrolases"/>
    <property type="match status" value="1"/>
</dbReference>
<dbReference type="Pfam" id="PF01026">
    <property type="entry name" value="TatD_DNase"/>
    <property type="match status" value="1"/>
</dbReference>
<keyword evidence="3" id="KW-0479">Metal-binding</keyword>
<sequence>MKPDFVDFHAHLDLYPDLAEAIRICDSSRTATLAVTTTPRAFARNKELAEHSPFVRVALGLHPQLVAERASELALFADLLPQTRYVGEIGLDASPRHYRSFEAQKEVFGKILKLCAEAGDKVLSLHSVRCAKHVLDMVEASLLMGRGAVVLHWFTGSASEARRAVDMGCYFSINERMFATPKVDAVLKGIPTDRLLTETDGPFVERDGVPVQPGDVSKVVDLLASSIGDTPLEIRKLLARNLRNLVS</sequence>
<proteinExistence type="inferred from homology"/>
<evidence type="ECO:0000256" key="2">
    <source>
        <dbReference type="ARBA" id="ARBA00022801"/>
    </source>
</evidence>
<dbReference type="PROSITE" id="PS01091">
    <property type="entry name" value="TATD_3"/>
    <property type="match status" value="1"/>
</dbReference>